<proteinExistence type="predicted"/>
<dbReference type="EMBL" id="RIAR02000001">
    <property type="protein sequence ID" value="NSL86788.1"/>
    <property type="molecule type" value="Genomic_DNA"/>
</dbReference>
<feature type="transmembrane region" description="Helical" evidence="1">
    <location>
        <begin position="20"/>
        <end position="38"/>
    </location>
</feature>
<dbReference type="Pfam" id="PF06580">
    <property type="entry name" value="His_kinase"/>
    <property type="match status" value="1"/>
</dbReference>
<dbReference type="AlphaFoldDB" id="A0A9Q5CXJ0"/>
<evidence type="ECO:0000313" key="3">
    <source>
        <dbReference type="EMBL" id="NSL86788.1"/>
    </source>
</evidence>
<feature type="transmembrane region" description="Helical" evidence="1">
    <location>
        <begin position="45"/>
        <end position="64"/>
    </location>
</feature>
<feature type="transmembrane region" description="Helical" evidence="1">
    <location>
        <begin position="84"/>
        <end position="102"/>
    </location>
</feature>
<gene>
    <name evidence="3" type="ORF">ECE50_008100</name>
</gene>
<dbReference type="Proteomes" id="UP000281028">
    <property type="component" value="Unassembled WGS sequence"/>
</dbReference>
<keyword evidence="1" id="KW-0472">Membrane</keyword>
<comment type="caution">
    <text evidence="3">The sequence shown here is derived from an EMBL/GenBank/DDBJ whole genome shotgun (WGS) entry which is preliminary data.</text>
</comment>
<keyword evidence="3" id="KW-0808">Transferase</keyword>
<dbReference type="OrthoDB" id="661261at2"/>
<feature type="transmembrane region" description="Helical" evidence="1">
    <location>
        <begin position="114"/>
        <end position="132"/>
    </location>
</feature>
<dbReference type="InterPro" id="IPR010559">
    <property type="entry name" value="Sig_transdc_His_kin_internal"/>
</dbReference>
<evidence type="ECO:0000256" key="1">
    <source>
        <dbReference type="SAM" id="Phobius"/>
    </source>
</evidence>
<evidence type="ECO:0000313" key="4">
    <source>
        <dbReference type="Proteomes" id="UP000281028"/>
    </source>
</evidence>
<organism evidence="3 4">
    <name type="scientific">Chitinophaga solisilvae</name>
    <dbReference type="NCBI Taxonomy" id="1233460"/>
    <lineage>
        <taxon>Bacteria</taxon>
        <taxon>Pseudomonadati</taxon>
        <taxon>Bacteroidota</taxon>
        <taxon>Chitinophagia</taxon>
        <taxon>Chitinophagales</taxon>
        <taxon>Chitinophagaceae</taxon>
        <taxon>Chitinophaga</taxon>
    </lineage>
</organism>
<feature type="domain" description="Signal transduction histidine kinase internal region" evidence="2">
    <location>
        <begin position="231"/>
        <end position="279"/>
    </location>
</feature>
<accession>A0A9Q5CXJ0</accession>
<keyword evidence="3" id="KW-0418">Kinase</keyword>
<keyword evidence="1" id="KW-1133">Transmembrane helix</keyword>
<keyword evidence="4" id="KW-1185">Reference proteome</keyword>
<name>A0A9Q5CXJ0_9BACT</name>
<keyword evidence="1" id="KW-0812">Transmembrane</keyword>
<dbReference type="GO" id="GO:0000155">
    <property type="term" value="F:phosphorelay sensor kinase activity"/>
    <property type="evidence" value="ECO:0007669"/>
    <property type="project" value="InterPro"/>
</dbReference>
<evidence type="ECO:0000259" key="2">
    <source>
        <dbReference type="Pfam" id="PF06580"/>
    </source>
</evidence>
<sequence>MDIPEAWMYNQGIGRYEKKIRIQAAILLAHSLSSLLLIMKYKEPYRYLIHLGICMALVLLYALPQLRNGWRYPSFLPHVIIPQILYGFINFQLFYLLAFGLFPRPVQSRLHMRVALYAVAAIVFFSLLKYLIGDLFFRDIILIKTFSLINQQPNYYTFGEYLRKAMKTGLGVTLLAYAYRLFLQWRNSDQQDQQLTDSVASAHIRFERMHQGSALLLQQLQALTPVLANEATRSEEGVKAILLLSDLLRYMLYDKAVEQEKVSLKKELYYFQQYLTLRSYLHPLQKLEMRITGEEQDMLVTPLQLQDAMEKYLQQLPAVAGTIIIAVQVTSHTASLSAAAAPATAVTHLLSAKLYPYYA</sequence>
<dbReference type="GO" id="GO:0016020">
    <property type="term" value="C:membrane"/>
    <property type="evidence" value="ECO:0007669"/>
    <property type="project" value="InterPro"/>
</dbReference>
<protein>
    <submittedName>
        <fullName evidence="3">Histidine kinase</fullName>
    </submittedName>
</protein>
<reference evidence="3" key="1">
    <citation type="submission" date="2020-05" db="EMBL/GenBank/DDBJ databases">
        <title>Chitinophaga laudate sp. nov., isolated from a tropical peat swamp.</title>
        <authorList>
            <person name="Goh C.B.S."/>
            <person name="Lee M.S."/>
            <person name="Parimannan S."/>
            <person name="Pasbakhsh P."/>
            <person name="Yule C.M."/>
            <person name="Rajandas H."/>
            <person name="Loke S."/>
            <person name="Croft L."/>
            <person name="Tan J.B.L."/>
        </authorList>
    </citation>
    <scope>NUCLEOTIDE SEQUENCE</scope>
    <source>
        <strain evidence="3">Mgbs1</strain>
    </source>
</reference>